<dbReference type="GO" id="GO:0016740">
    <property type="term" value="F:transferase activity"/>
    <property type="evidence" value="ECO:0007669"/>
    <property type="project" value="UniProtKB-KW"/>
</dbReference>
<gene>
    <name evidence="2" type="primary">mftF</name>
    <name evidence="2" type="ORF">CFN78_19255</name>
</gene>
<proteinExistence type="predicted"/>
<dbReference type="InParanoid" id="A0A263D2D8"/>
<sequence>MNGKPMNEELPGGFTVGLDARVEWLSADTLLGGAPPRILRLSPAARALLTGQDCTVAGPVSGRLARSLLDAGVAHPRLSGVLRPVSVIVPVRDRPAGLARLLGALHGTLPPGSEILVVDDGSADALAVRRAAAGSRVVRHDASRGPAAARNTGFSLARNDIAVFLDSDVVPLPGWLPPLLAHFDDPAVGLAAPRIVGLGAERGALAAYERVRSSLDLGPHEAPVVPRTRVAYVPSAALAVRVAAAPGGFAEDMTVAEDVELVCRLHAAGWRLRYDPSALVAHEHRDHFLPWLARKAFYGTGAAPLAVRHPGTVPPVNLPLWAAAACVLLGTQRRRGVLAAAAVGAVATWRLGRSLHARPRPLSTAARLNAMALGGAVWQSAAVLTRHWWPLALLTACVSRRTRRAVLAAALAEGLADWYRHRGALDPARYLVLHRLDDLAYGAGVWWGAIRGRTAAPLLPRFAGFRGRR</sequence>
<reference evidence="2 3" key="1">
    <citation type="submission" date="2017-07" db="EMBL/GenBank/DDBJ databases">
        <title>Amycolatopsis antarcticus sp. nov., isolated from the surface of an Antarcticus brown macroalga.</title>
        <authorList>
            <person name="Wang J."/>
            <person name="Leiva S."/>
            <person name="Huang J."/>
            <person name="Huang Y."/>
        </authorList>
    </citation>
    <scope>NUCLEOTIDE SEQUENCE [LARGE SCALE GENOMIC DNA]</scope>
    <source>
        <strain evidence="2 3">AU-G6</strain>
    </source>
</reference>
<evidence type="ECO:0000313" key="3">
    <source>
        <dbReference type="Proteomes" id="UP000242444"/>
    </source>
</evidence>
<dbReference type="SUPFAM" id="SSF53448">
    <property type="entry name" value="Nucleotide-diphospho-sugar transferases"/>
    <property type="match status" value="1"/>
</dbReference>
<dbReference type="NCBIfam" id="TIGR03965">
    <property type="entry name" value="mycofact_glyco"/>
    <property type="match status" value="1"/>
</dbReference>
<evidence type="ECO:0000313" key="2">
    <source>
        <dbReference type="EMBL" id="OZM71656.1"/>
    </source>
</evidence>
<dbReference type="InterPro" id="IPR029044">
    <property type="entry name" value="Nucleotide-diphossugar_trans"/>
</dbReference>
<dbReference type="InterPro" id="IPR001173">
    <property type="entry name" value="Glyco_trans_2-like"/>
</dbReference>
<name>A0A263D2D8_9PSEU</name>
<dbReference type="Proteomes" id="UP000242444">
    <property type="component" value="Unassembled WGS sequence"/>
</dbReference>
<evidence type="ECO:0000259" key="1">
    <source>
        <dbReference type="Pfam" id="PF00535"/>
    </source>
</evidence>
<dbReference type="Gene3D" id="3.90.550.10">
    <property type="entry name" value="Spore Coat Polysaccharide Biosynthesis Protein SpsA, Chain A"/>
    <property type="match status" value="1"/>
</dbReference>
<organism evidence="2 3">
    <name type="scientific">Amycolatopsis antarctica</name>
    <dbReference type="NCBI Taxonomy" id="1854586"/>
    <lineage>
        <taxon>Bacteria</taxon>
        <taxon>Bacillati</taxon>
        <taxon>Actinomycetota</taxon>
        <taxon>Actinomycetes</taxon>
        <taxon>Pseudonocardiales</taxon>
        <taxon>Pseudonocardiaceae</taxon>
        <taxon>Amycolatopsis</taxon>
    </lineage>
</organism>
<comment type="caution">
    <text evidence="2">The sequence shown here is derived from an EMBL/GenBank/DDBJ whole genome shotgun (WGS) entry which is preliminary data.</text>
</comment>
<dbReference type="OrthoDB" id="5243838at2"/>
<dbReference type="Pfam" id="PF00535">
    <property type="entry name" value="Glycos_transf_2"/>
    <property type="match status" value="1"/>
</dbReference>
<dbReference type="PANTHER" id="PTHR43646">
    <property type="entry name" value="GLYCOSYLTRANSFERASE"/>
    <property type="match status" value="1"/>
</dbReference>
<accession>A0A263D2D8</accession>
<dbReference type="PANTHER" id="PTHR43646:SF6">
    <property type="entry name" value="PRE-MYCOFACTOCIN GLYCOSYLTRANSFERASE"/>
    <property type="match status" value="1"/>
</dbReference>
<dbReference type="AlphaFoldDB" id="A0A263D2D8"/>
<protein>
    <submittedName>
        <fullName evidence="2">Mycofactocin system glycosyltransferase</fullName>
    </submittedName>
</protein>
<feature type="domain" description="Glycosyltransferase 2-like" evidence="1">
    <location>
        <begin position="86"/>
        <end position="201"/>
    </location>
</feature>
<keyword evidence="3" id="KW-1185">Reference proteome</keyword>
<dbReference type="InterPro" id="IPR023981">
    <property type="entry name" value="MftF"/>
</dbReference>
<keyword evidence="2" id="KW-0808">Transferase</keyword>
<dbReference type="EMBL" id="NKYE01000012">
    <property type="protein sequence ID" value="OZM71656.1"/>
    <property type="molecule type" value="Genomic_DNA"/>
</dbReference>